<accession>S7QG00</accession>
<gene>
    <name evidence="2" type="ORF">GLOTRDRAFT_125133</name>
</gene>
<dbReference type="EMBL" id="KB469297">
    <property type="protein sequence ID" value="EPQ58806.1"/>
    <property type="molecule type" value="Genomic_DNA"/>
</dbReference>
<protein>
    <submittedName>
        <fullName evidence="2">Uncharacterized protein</fullName>
    </submittedName>
</protein>
<reference evidence="2 3" key="1">
    <citation type="journal article" date="2012" name="Science">
        <title>The Paleozoic origin of enzymatic lignin decomposition reconstructed from 31 fungal genomes.</title>
        <authorList>
            <person name="Floudas D."/>
            <person name="Binder M."/>
            <person name="Riley R."/>
            <person name="Barry K."/>
            <person name="Blanchette R.A."/>
            <person name="Henrissat B."/>
            <person name="Martinez A.T."/>
            <person name="Otillar R."/>
            <person name="Spatafora J.W."/>
            <person name="Yadav J.S."/>
            <person name="Aerts A."/>
            <person name="Benoit I."/>
            <person name="Boyd A."/>
            <person name="Carlson A."/>
            <person name="Copeland A."/>
            <person name="Coutinho P.M."/>
            <person name="de Vries R.P."/>
            <person name="Ferreira P."/>
            <person name="Findley K."/>
            <person name="Foster B."/>
            <person name="Gaskell J."/>
            <person name="Glotzer D."/>
            <person name="Gorecki P."/>
            <person name="Heitman J."/>
            <person name="Hesse C."/>
            <person name="Hori C."/>
            <person name="Igarashi K."/>
            <person name="Jurgens J.A."/>
            <person name="Kallen N."/>
            <person name="Kersten P."/>
            <person name="Kohler A."/>
            <person name="Kuees U."/>
            <person name="Kumar T.K.A."/>
            <person name="Kuo A."/>
            <person name="LaButti K."/>
            <person name="Larrondo L.F."/>
            <person name="Lindquist E."/>
            <person name="Ling A."/>
            <person name="Lombard V."/>
            <person name="Lucas S."/>
            <person name="Lundell T."/>
            <person name="Martin R."/>
            <person name="McLaughlin D.J."/>
            <person name="Morgenstern I."/>
            <person name="Morin E."/>
            <person name="Murat C."/>
            <person name="Nagy L.G."/>
            <person name="Nolan M."/>
            <person name="Ohm R.A."/>
            <person name="Patyshakuliyeva A."/>
            <person name="Rokas A."/>
            <person name="Ruiz-Duenas F.J."/>
            <person name="Sabat G."/>
            <person name="Salamov A."/>
            <person name="Samejima M."/>
            <person name="Schmutz J."/>
            <person name="Slot J.C."/>
            <person name="St John F."/>
            <person name="Stenlid J."/>
            <person name="Sun H."/>
            <person name="Sun S."/>
            <person name="Syed K."/>
            <person name="Tsang A."/>
            <person name="Wiebenga A."/>
            <person name="Young D."/>
            <person name="Pisabarro A."/>
            <person name="Eastwood D.C."/>
            <person name="Martin F."/>
            <person name="Cullen D."/>
            <person name="Grigoriev I.V."/>
            <person name="Hibbett D.S."/>
        </authorList>
    </citation>
    <scope>NUCLEOTIDE SEQUENCE [LARGE SCALE GENOMIC DNA]</scope>
    <source>
        <strain evidence="2 3">ATCC 11539</strain>
    </source>
</reference>
<dbReference type="HOGENOM" id="CLU_1165936_0_0_1"/>
<keyword evidence="3" id="KW-1185">Reference proteome</keyword>
<dbReference type="GeneID" id="19301211"/>
<sequence length="238" mass="26977">MTQAELERCVIAAVKSAQRKKLEYPLYGPWMEALAHVVGGDAVIHPQYPLIPARLAHKSLPPPDSRGKRPRDQRKQPDGVMLSYEKAKVNGVLKYIPHVRGLLEIKAAHGADDKDYDRLAALAFPIIESLLADQVKYQARYAFAFDHALQVCPAVVAIGQFWRLCGFRLESINRNALSISEQITDELMNEFVVVTRFDIDGSHPPAFLVRDEKFLIDLLYQAWVIMRQSTLWAPRVTM</sequence>
<dbReference type="RefSeq" id="XP_007861959.1">
    <property type="nucleotide sequence ID" value="XM_007863768.1"/>
</dbReference>
<name>S7QG00_GLOTA</name>
<dbReference type="AlphaFoldDB" id="S7QG00"/>
<feature type="region of interest" description="Disordered" evidence="1">
    <location>
        <begin position="55"/>
        <end position="79"/>
    </location>
</feature>
<dbReference type="Proteomes" id="UP000030669">
    <property type="component" value="Unassembled WGS sequence"/>
</dbReference>
<organism evidence="2 3">
    <name type="scientific">Gloeophyllum trabeum (strain ATCC 11539 / FP-39264 / Madison 617)</name>
    <name type="common">Brown rot fungus</name>
    <dbReference type="NCBI Taxonomy" id="670483"/>
    <lineage>
        <taxon>Eukaryota</taxon>
        <taxon>Fungi</taxon>
        <taxon>Dikarya</taxon>
        <taxon>Basidiomycota</taxon>
        <taxon>Agaricomycotina</taxon>
        <taxon>Agaricomycetes</taxon>
        <taxon>Gloeophyllales</taxon>
        <taxon>Gloeophyllaceae</taxon>
        <taxon>Gloeophyllum</taxon>
    </lineage>
</organism>
<dbReference type="KEGG" id="gtr:GLOTRDRAFT_125133"/>
<evidence type="ECO:0000313" key="3">
    <source>
        <dbReference type="Proteomes" id="UP000030669"/>
    </source>
</evidence>
<evidence type="ECO:0000256" key="1">
    <source>
        <dbReference type="SAM" id="MobiDB-lite"/>
    </source>
</evidence>
<proteinExistence type="predicted"/>
<evidence type="ECO:0000313" key="2">
    <source>
        <dbReference type="EMBL" id="EPQ58806.1"/>
    </source>
</evidence>